<dbReference type="EMBL" id="JARBDR010000166">
    <property type="protein sequence ID" value="KAJ8319667.1"/>
    <property type="molecule type" value="Genomic_DNA"/>
</dbReference>
<evidence type="ECO:0000256" key="1">
    <source>
        <dbReference type="ARBA" id="ARBA00001968"/>
    </source>
</evidence>
<accession>A0ABQ9FSK4</accession>
<keyword evidence="2" id="KW-0479">Metal-binding</keyword>
<organism evidence="4 5">
    <name type="scientific">Tegillarca granosa</name>
    <name type="common">Malaysian cockle</name>
    <name type="synonym">Anadara granosa</name>
    <dbReference type="NCBI Taxonomy" id="220873"/>
    <lineage>
        <taxon>Eukaryota</taxon>
        <taxon>Metazoa</taxon>
        <taxon>Spiralia</taxon>
        <taxon>Lophotrochozoa</taxon>
        <taxon>Mollusca</taxon>
        <taxon>Bivalvia</taxon>
        <taxon>Autobranchia</taxon>
        <taxon>Pteriomorphia</taxon>
        <taxon>Arcoida</taxon>
        <taxon>Arcoidea</taxon>
        <taxon>Arcidae</taxon>
        <taxon>Tegillarca</taxon>
    </lineage>
</organism>
<dbReference type="Pfam" id="PF13359">
    <property type="entry name" value="DDE_Tnp_4"/>
    <property type="match status" value="1"/>
</dbReference>
<reference evidence="4 5" key="1">
    <citation type="submission" date="2022-12" db="EMBL/GenBank/DDBJ databases">
        <title>Chromosome-level genome of Tegillarca granosa.</title>
        <authorList>
            <person name="Kim J."/>
        </authorList>
    </citation>
    <scope>NUCLEOTIDE SEQUENCE [LARGE SCALE GENOMIC DNA]</scope>
    <source>
        <strain evidence="4">Teg-2019</strain>
        <tissue evidence="4">Adductor muscle</tissue>
    </source>
</reference>
<name>A0ABQ9FSK4_TEGGR</name>
<dbReference type="Proteomes" id="UP001217089">
    <property type="component" value="Unassembled WGS sequence"/>
</dbReference>
<keyword evidence="5" id="KW-1185">Reference proteome</keyword>
<gene>
    <name evidence="4" type="ORF">KUTeg_002776</name>
</gene>
<evidence type="ECO:0000256" key="2">
    <source>
        <dbReference type="ARBA" id="ARBA00022723"/>
    </source>
</evidence>
<evidence type="ECO:0000259" key="3">
    <source>
        <dbReference type="Pfam" id="PF13359"/>
    </source>
</evidence>
<feature type="domain" description="DDE Tnp4" evidence="3">
    <location>
        <begin position="3"/>
        <end position="53"/>
    </location>
</feature>
<comment type="cofactor">
    <cofactor evidence="1">
        <name>a divalent metal cation</name>
        <dbReference type="ChEBI" id="CHEBI:60240"/>
    </cofactor>
</comment>
<comment type="caution">
    <text evidence="4">The sequence shown here is derived from an EMBL/GenBank/DDBJ whole genome shotgun (WGS) entry which is preliminary data.</text>
</comment>
<protein>
    <recommendedName>
        <fullName evidence="3">DDE Tnp4 domain-containing protein</fullName>
    </recommendedName>
</protein>
<proteinExistence type="predicted"/>
<evidence type="ECO:0000313" key="5">
    <source>
        <dbReference type="Proteomes" id="UP001217089"/>
    </source>
</evidence>
<dbReference type="InterPro" id="IPR027806">
    <property type="entry name" value="HARBI1_dom"/>
</dbReference>
<sequence length="64" mass="7712">MQNHIIADAPYPLKRWLLTTFRDNGRMTGEHRSYNHYHSSNRVVIETAFARLNWMQTRLKLQLI</sequence>
<evidence type="ECO:0000313" key="4">
    <source>
        <dbReference type="EMBL" id="KAJ8319667.1"/>
    </source>
</evidence>